<dbReference type="GO" id="GO:0016791">
    <property type="term" value="F:phosphatase activity"/>
    <property type="evidence" value="ECO:0007669"/>
    <property type="project" value="TreeGrafter"/>
</dbReference>
<dbReference type="Pfam" id="PF00300">
    <property type="entry name" value="His_Phos_1"/>
    <property type="match status" value="1"/>
</dbReference>
<evidence type="ECO:0000313" key="1">
    <source>
        <dbReference type="EMBL" id="SDG66640.1"/>
    </source>
</evidence>
<keyword evidence="2" id="KW-1185">Reference proteome</keyword>
<dbReference type="STRING" id="83767.SAMN05660652_00402"/>
<dbReference type="SMART" id="SM00855">
    <property type="entry name" value="PGAM"/>
    <property type="match status" value="1"/>
</dbReference>
<name>A0A1G7W653_9RHOO</name>
<dbReference type="PANTHER" id="PTHR48100">
    <property type="entry name" value="BROAD-SPECIFICITY PHOSPHATASE YOR283W-RELATED"/>
    <property type="match status" value="1"/>
</dbReference>
<dbReference type="InterPro" id="IPR050275">
    <property type="entry name" value="PGM_Phosphatase"/>
</dbReference>
<evidence type="ECO:0000313" key="2">
    <source>
        <dbReference type="Proteomes" id="UP000198607"/>
    </source>
</evidence>
<dbReference type="RefSeq" id="WP_176785712.1">
    <property type="nucleotide sequence ID" value="NZ_FNCY01000001.1"/>
</dbReference>
<dbReference type="InterPro" id="IPR029033">
    <property type="entry name" value="His_PPase_superfam"/>
</dbReference>
<dbReference type="AlphaFoldDB" id="A0A1G7W653"/>
<proteinExistence type="predicted"/>
<gene>
    <name evidence="1" type="ORF">SAMN05660652_00402</name>
</gene>
<dbReference type="SUPFAM" id="SSF53254">
    <property type="entry name" value="Phosphoglycerate mutase-like"/>
    <property type="match status" value="1"/>
</dbReference>
<dbReference type="InterPro" id="IPR013078">
    <property type="entry name" value="His_Pase_superF_clade-1"/>
</dbReference>
<dbReference type="Proteomes" id="UP000198607">
    <property type="component" value="Unassembled WGS sequence"/>
</dbReference>
<reference evidence="1 2" key="1">
    <citation type="submission" date="2016-10" db="EMBL/GenBank/DDBJ databases">
        <authorList>
            <person name="de Groot N.N."/>
        </authorList>
    </citation>
    <scope>NUCLEOTIDE SEQUENCE [LARGE SCALE GENOMIC DNA]</scope>
    <source>
        <strain evidence="1 2">DSM 5885</strain>
    </source>
</reference>
<dbReference type="Gene3D" id="3.40.50.1240">
    <property type="entry name" value="Phosphoglycerate mutase-like"/>
    <property type="match status" value="1"/>
</dbReference>
<dbReference type="GO" id="GO:0005737">
    <property type="term" value="C:cytoplasm"/>
    <property type="evidence" value="ECO:0007669"/>
    <property type="project" value="TreeGrafter"/>
</dbReference>
<sequence length="171" mass="19059">MQVFLIRHPRPTIPAGICYGQLDVECDDPVPIAERLRPALPPGTPVISSPLRRARGLAEALDPNVRIDARLCEIHFGDWEGQGWDAIDRSALDAWAADVLNYMPPNGESVADLQRRVLDFADWLEQQTLPNIAIVAHAGVLRVLVGHWRQLPAEVWTQLPFEFGSLTEVTL</sequence>
<accession>A0A1G7W653</accession>
<organism evidence="1 2">
    <name type="scientific">Propionivibrio dicarboxylicus</name>
    <dbReference type="NCBI Taxonomy" id="83767"/>
    <lineage>
        <taxon>Bacteria</taxon>
        <taxon>Pseudomonadati</taxon>
        <taxon>Pseudomonadota</taxon>
        <taxon>Betaproteobacteria</taxon>
        <taxon>Rhodocyclales</taxon>
        <taxon>Rhodocyclaceae</taxon>
        <taxon>Propionivibrio</taxon>
    </lineage>
</organism>
<dbReference type="PANTHER" id="PTHR48100:SF59">
    <property type="entry name" value="ADENOSYLCOBALAMIN_ALPHA-RIBAZOLE PHOSPHATASE"/>
    <property type="match status" value="1"/>
</dbReference>
<dbReference type="CDD" id="cd07067">
    <property type="entry name" value="HP_PGM_like"/>
    <property type="match status" value="1"/>
</dbReference>
<protein>
    <submittedName>
        <fullName evidence="1">Alpha-ribazole phosphatase</fullName>
    </submittedName>
</protein>
<dbReference type="EMBL" id="FNCY01000001">
    <property type="protein sequence ID" value="SDG66640.1"/>
    <property type="molecule type" value="Genomic_DNA"/>
</dbReference>